<dbReference type="CDD" id="cd01983">
    <property type="entry name" value="SIMIBI"/>
    <property type="match status" value="1"/>
</dbReference>
<name>A0A1W6L717_9BURK</name>
<keyword evidence="2" id="KW-1185">Reference proteome</keyword>
<dbReference type="EMBL" id="CP015118">
    <property type="protein sequence ID" value="ARN20034.1"/>
    <property type="molecule type" value="Genomic_DNA"/>
</dbReference>
<organism evidence="1 2">
    <name type="scientific">Piscinibacter gummiphilus</name>
    <dbReference type="NCBI Taxonomy" id="946333"/>
    <lineage>
        <taxon>Bacteria</taxon>
        <taxon>Pseudomonadati</taxon>
        <taxon>Pseudomonadota</taxon>
        <taxon>Betaproteobacteria</taxon>
        <taxon>Burkholderiales</taxon>
        <taxon>Sphaerotilaceae</taxon>
        <taxon>Piscinibacter</taxon>
    </lineage>
</organism>
<dbReference type="PANTHER" id="PTHR37512">
    <property type="entry name" value="TRIFUNCTIONAL NAD BIOSYNTHESIS/REGULATOR PROTEIN NADR"/>
    <property type="match status" value="1"/>
</dbReference>
<dbReference type="RefSeq" id="WP_085750304.1">
    <property type="nucleotide sequence ID" value="NZ_BSPR01000008.1"/>
</dbReference>
<evidence type="ECO:0000313" key="2">
    <source>
        <dbReference type="Proteomes" id="UP000193427"/>
    </source>
</evidence>
<evidence type="ECO:0000313" key="1">
    <source>
        <dbReference type="EMBL" id="ARN20034.1"/>
    </source>
</evidence>
<accession>A0A1W6L717</accession>
<dbReference type="InterPro" id="IPR052735">
    <property type="entry name" value="NAD_biosynth-regulator"/>
</dbReference>
<sequence length="209" mass="22737">MALTVVLLGAESTGKTTLANELGSVLSAEGRKVAVVHEYLREFCEGAGRTPRPDEQAAIAAEQTRRITAAAPGRDVVVADTAALMVAVYSELLFADTSLYPDALDALRGQLVLVTAVDLPWVFDGLFRDGPHVQEPVNRLVRQALVRGGVDHAIVSGQGPQRLASALVAVRHALAEPDAERERRVNPRWQWSCERCSDGECERHIRLPR</sequence>
<dbReference type="Gene3D" id="3.40.50.300">
    <property type="entry name" value="P-loop containing nucleotide triphosphate hydrolases"/>
    <property type="match status" value="1"/>
</dbReference>
<dbReference type="InterPro" id="IPR038727">
    <property type="entry name" value="NadR/Ttd14_AAA_dom"/>
</dbReference>
<dbReference type="Proteomes" id="UP000193427">
    <property type="component" value="Chromosome"/>
</dbReference>
<dbReference type="PANTHER" id="PTHR37512:SF1">
    <property type="entry name" value="NADR_TTD14 AAA DOMAIN-CONTAINING PROTEIN"/>
    <property type="match status" value="1"/>
</dbReference>
<dbReference type="OrthoDB" id="9151999at2"/>
<reference evidence="1 2" key="1">
    <citation type="submission" date="2016-04" db="EMBL/GenBank/DDBJ databases">
        <title>Complete genome sequence of natural rubber-degrading, novel Gram-negative bacterium, Rhizobacter gummiphilus strain NS21.</title>
        <authorList>
            <person name="Tabata M."/>
            <person name="Kasai D."/>
            <person name="Fukuda M."/>
        </authorList>
    </citation>
    <scope>NUCLEOTIDE SEQUENCE [LARGE SCALE GENOMIC DNA]</scope>
    <source>
        <strain evidence="1 2">NS21</strain>
    </source>
</reference>
<dbReference type="Pfam" id="PF13521">
    <property type="entry name" value="AAA_28"/>
    <property type="match status" value="1"/>
</dbReference>
<dbReference type="KEGG" id="rgu:A4W93_08990"/>
<gene>
    <name evidence="1" type="ORF">A4W93_08990</name>
</gene>
<dbReference type="STRING" id="946333.A4W93_08990"/>
<dbReference type="AlphaFoldDB" id="A0A1W6L717"/>
<proteinExistence type="predicted"/>
<dbReference type="InterPro" id="IPR027417">
    <property type="entry name" value="P-loop_NTPase"/>
</dbReference>
<protein>
    <submittedName>
        <fullName evidence="1">Uncharacterized protein</fullName>
    </submittedName>
</protein>
<dbReference type="SUPFAM" id="SSF52540">
    <property type="entry name" value="P-loop containing nucleoside triphosphate hydrolases"/>
    <property type="match status" value="1"/>
</dbReference>